<dbReference type="GO" id="GO:0003677">
    <property type="term" value="F:DNA binding"/>
    <property type="evidence" value="ECO:0007669"/>
    <property type="project" value="InterPro"/>
</dbReference>
<proteinExistence type="predicted"/>
<dbReference type="InterPro" id="IPR001387">
    <property type="entry name" value="Cro/C1-type_HTH"/>
</dbReference>
<accession>A0A1I2ZMK7</accession>
<dbReference type="Pfam" id="PF01381">
    <property type="entry name" value="HTH_3"/>
    <property type="match status" value="1"/>
</dbReference>
<dbReference type="SUPFAM" id="SSF47413">
    <property type="entry name" value="lambda repressor-like DNA-binding domains"/>
    <property type="match status" value="1"/>
</dbReference>
<organism evidence="2 3">
    <name type="scientific">Pontibacter chinhatensis</name>
    <dbReference type="NCBI Taxonomy" id="1436961"/>
    <lineage>
        <taxon>Bacteria</taxon>
        <taxon>Pseudomonadati</taxon>
        <taxon>Bacteroidota</taxon>
        <taxon>Cytophagia</taxon>
        <taxon>Cytophagales</taxon>
        <taxon>Hymenobacteraceae</taxon>
        <taxon>Pontibacter</taxon>
    </lineage>
</organism>
<dbReference type="AlphaFoldDB" id="A0A1I2ZMK7"/>
<evidence type="ECO:0000259" key="1">
    <source>
        <dbReference type="PROSITE" id="PS50943"/>
    </source>
</evidence>
<protein>
    <submittedName>
        <fullName evidence="2">Helix-turn-helix</fullName>
    </submittedName>
</protein>
<gene>
    <name evidence="2" type="ORF">SAMN05421739_11613</name>
</gene>
<dbReference type="PROSITE" id="PS50943">
    <property type="entry name" value="HTH_CROC1"/>
    <property type="match status" value="1"/>
</dbReference>
<evidence type="ECO:0000313" key="2">
    <source>
        <dbReference type="EMBL" id="SFH39063.1"/>
    </source>
</evidence>
<feature type="domain" description="HTH cro/C1-type" evidence="1">
    <location>
        <begin position="32"/>
        <end position="82"/>
    </location>
</feature>
<sequence>MESEDKILNEVYSILGKDGVTTLSELVNSKCEELQLSQRQFSAIVGIERKSLNRIFEGEAQKVDIVTLLKLSHFLKKPIDDVIRIYIYSLTPETLSDVERTKRASFIVENFDLTGMKKAGVLDDISDFELIEKRINTFFGLETIFEYKDRLDYALFSRTRKSTRDTMRDFWVKSAYTHFEKLDNPNPYDRKGLVSIISKIKPYSELDTKGFITVVKALYNLGITVIAQANLPNVQVRGATFVVKGKPCIVLTDLIKNYGTIWFCLLHELYHVLYDLDKLTDTCFHLSEDQLDLQLTEEKANSFAREMLFGKDQLEYIRPFISNHSLVSRYAKQNAVHPSIIYSFYAWDKLLEGDSSFFMKFNKSNLLPPADPCLNQVKLSTWNVEELEAQLKNVRSVFV</sequence>
<dbReference type="EMBL" id="FOOT01000016">
    <property type="protein sequence ID" value="SFH39063.1"/>
    <property type="molecule type" value="Genomic_DNA"/>
</dbReference>
<reference evidence="3" key="1">
    <citation type="submission" date="2016-10" db="EMBL/GenBank/DDBJ databases">
        <authorList>
            <person name="Varghese N."/>
            <person name="Submissions S."/>
        </authorList>
    </citation>
    <scope>NUCLEOTIDE SEQUENCE [LARGE SCALE GENOMIC DNA]</scope>
    <source>
        <strain evidence="3">LP51</strain>
    </source>
</reference>
<dbReference type="Gene3D" id="1.10.260.40">
    <property type="entry name" value="lambda repressor-like DNA-binding domains"/>
    <property type="match status" value="1"/>
</dbReference>
<dbReference type="CDD" id="cd00093">
    <property type="entry name" value="HTH_XRE"/>
    <property type="match status" value="1"/>
</dbReference>
<dbReference type="RefSeq" id="WP_092105685.1">
    <property type="nucleotide sequence ID" value="NZ_FOOT01000016.1"/>
</dbReference>
<dbReference type="Proteomes" id="UP000198724">
    <property type="component" value="Unassembled WGS sequence"/>
</dbReference>
<keyword evidence="3" id="KW-1185">Reference proteome</keyword>
<dbReference type="OrthoDB" id="9796786at2"/>
<dbReference type="SMART" id="SM00530">
    <property type="entry name" value="HTH_XRE"/>
    <property type="match status" value="1"/>
</dbReference>
<name>A0A1I2ZMK7_9BACT</name>
<evidence type="ECO:0000313" key="3">
    <source>
        <dbReference type="Proteomes" id="UP000198724"/>
    </source>
</evidence>
<dbReference type="InterPro" id="IPR010982">
    <property type="entry name" value="Lambda_DNA-bd_dom_sf"/>
</dbReference>
<dbReference type="STRING" id="1436961.SAMN05421739_11613"/>